<gene>
    <name evidence="2" type="ORF">B7Y86_04890</name>
</gene>
<accession>A0A258HLF7</accession>
<evidence type="ECO:0000313" key="2">
    <source>
        <dbReference type="EMBL" id="OYX57811.1"/>
    </source>
</evidence>
<organism evidence="2 3">
    <name type="scientific">Brevundimonas subvibrioides</name>
    <dbReference type="NCBI Taxonomy" id="74313"/>
    <lineage>
        <taxon>Bacteria</taxon>
        <taxon>Pseudomonadati</taxon>
        <taxon>Pseudomonadota</taxon>
        <taxon>Alphaproteobacteria</taxon>
        <taxon>Caulobacterales</taxon>
        <taxon>Caulobacteraceae</taxon>
        <taxon>Brevundimonas</taxon>
    </lineage>
</organism>
<protein>
    <submittedName>
        <fullName evidence="2">Uncharacterized protein</fullName>
    </submittedName>
</protein>
<evidence type="ECO:0000313" key="3">
    <source>
        <dbReference type="Proteomes" id="UP000216147"/>
    </source>
</evidence>
<reference evidence="2 3" key="1">
    <citation type="submission" date="2017-03" db="EMBL/GenBank/DDBJ databases">
        <title>Lifting the veil on microbial sulfur biogeochemistry in mining wastewaters.</title>
        <authorList>
            <person name="Kantor R.S."/>
            <person name="Colenbrander Nelson T."/>
            <person name="Marshall S."/>
            <person name="Bennett D."/>
            <person name="Apte S."/>
            <person name="Camacho D."/>
            <person name="Thomas B.C."/>
            <person name="Warren L.A."/>
            <person name="Banfield J.F."/>
        </authorList>
    </citation>
    <scope>NUCLEOTIDE SEQUENCE [LARGE SCALE GENOMIC DNA]</scope>
    <source>
        <strain evidence="2">32-68-21</strain>
    </source>
</reference>
<name>A0A258HLF7_9CAUL</name>
<feature type="region of interest" description="Disordered" evidence="1">
    <location>
        <begin position="92"/>
        <end position="113"/>
    </location>
</feature>
<dbReference type="EMBL" id="NCEQ01000004">
    <property type="protein sequence ID" value="OYX57811.1"/>
    <property type="molecule type" value="Genomic_DNA"/>
</dbReference>
<comment type="caution">
    <text evidence="2">The sequence shown here is derived from an EMBL/GenBank/DDBJ whole genome shotgun (WGS) entry which is preliminary data.</text>
</comment>
<evidence type="ECO:0000256" key="1">
    <source>
        <dbReference type="SAM" id="MobiDB-lite"/>
    </source>
</evidence>
<dbReference type="Proteomes" id="UP000216147">
    <property type="component" value="Unassembled WGS sequence"/>
</dbReference>
<proteinExistence type="predicted"/>
<dbReference type="AlphaFoldDB" id="A0A258HLF7"/>
<sequence length="113" mass="11673">MQRREYGQKLATALFETEDAIDAALEKAAHLIAAMSSVRRENGLSAVLGSHAMTGVTGSVRALGEARDQIVSAHHALQTAAPQVGLGKIVMQGTGAGKPDERMPGPTGLKVAA</sequence>